<dbReference type="InterPro" id="IPR041921">
    <property type="entry name" value="NuoE_N"/>
</dbReference>
<evidence type="ECO:0000256" key="3">
    <source>
        <dbReference type="ARBA" id="ARBA00023014"/>
    </source>
</evidence>
<keyword evidence="2" id="KW-0408">Iron</keyword>
<dbReference type="InterPro" id="IPR017900">
    <property type="entry name" value="4Fe4S_Fe_S_CS"/>
</dbReference>
<dbReference type="PANTHER" id="PTHR43342">
    <property type="entry name" value="NADH-QUINONE OXIDOREDUCTASE, E SUBUNIT"/>
    <property type="match status" value="1"/>
</dbReference>
<dbReference type="Pfam" id="PF00037">
    <property type="entry name" value="Fer4"/>
    <property type="match status" value="1"/>
</dbReference>
<dbReference type="PROSITE" id="PS51379">
    <property type="entry name" value="4FE4S_FER_2"/>
    <property type="match status" value="1"/>
</dbReference>
<name>X1NT96_9ZZZZ</name>
<dbReference type="InterPro" id="IPR036249">
    <property type="entry name" value="Thioredoxin-like_sf"/>
</dbReference>
<dbReference type="GO" id="GO:0051536">
    <property type="term" value="F:iron-sulfur cluster binding"/>
    <property type="evidence" value="ECO:0007669"/>
    <property type="project" value="UniProtKB-KW"/>
</dbReference>
<accession>X1NT96</accession>
<dbReference type="SUPFAM" id="SSF54862">
    <property type="entry name" value="4Fe-4S ferredoxins"/>
    <property type="match status" value="1"/>
</dbReference>
<dbReference type="Pfam" id="PF12831">
    <property type="entry name" value="FAD_oxidored"/>
    <property type="match status" value="1"/>
</dbReference>
<feature type="non-terminal residue" evidence="5">
    <location>
        <position position="250"/>
    </location>
</feature>
<keyword evidence="3" id="KW-0411">Iron-sulfur</keyword>
<dbReference type="EMBL" id="BARV01032338">
    <property type="protein sequence ID" value="GAI33446.1"/>
    <property type="molecule type" value="Genomic_DNA"/>
</dbReference>
<dbReference type="InterPro" id="IPR042128">
    <property type="entry name" value="NuoE_dom"/>
</dbReference>
<dbReference type="Gene3D" id="1.10.10.1590">
    <property type="entry name" value="NADH-quinone oxidoreductase subunit E"/>
    <property type="match status" value="1"/>
</dbReference>
<evidence type="ECO:0000256" key="2">
    <source>
        <dbReference type="ARBA" id="ARBA00023004"/>
    </source>
</evidence>
<dbReference type="GO" id="GO:0046872">
    <property type="term" value="F:metal ion binding"/>
    <property type="evidence" value="ECO:0007669"/>
    <property type="project" value="UniProtKB-KW"/>
</dbReference>
<gene>
    <name evidence="5" type="ORF">S06H3_51005</name>
</gene>
<proteinExistence type="predicted"/>
<sequence>IGSVLVIGGGIGGVQAALDLAGSGYKVYLLDERPAIGGTMAQLDKTFPTNDCSMCILAPKLVDAGRHQNIEIITMADVDKIEGEPGMFKVRVKKNPRFVDESKCTGCGSCWNNCPVRNKPEEQEVIKPELEEQDLEKIAKLMTNNKDGRGTLVPLLQDINIEYGYLPENILKYVSSELDIPLSQIYNIVTFYKGFSLTPRGRYIISVCLGTACHVRGGRKIMDALERDLGIKAGQTTPDLNFTLEAVRCV</sequence>
<dbReference type="Gene3D" id="3.30.70.20">
    <property type="match status" value="1"/>
</dbReference>
<dbReference type="InterPro" id="IPR036188">
    <property type="entry name" value="FAD/NAD-bd_sf"/>
</dbReference>
<evidence type="ECO:0000259" key="4">
    <source>
        <dbReference type="PROSITE" id="PS51379"/>
    </source>
</evidence>
<reference evidence="5" key="1">
    <citation type="journal article" date="2014" name="Front. Microbiol.">
        <title>High frequency of phylogenetically diverse reductive dehalogenase-homologous genes in deep subseafloor sedimentary metagenomes.</title>
        <authorList>
            <person name="Kawai M."/>
            <person name="Futagami T."/>
            <person name="Toyoda A."/>
            <person name="Takaki Y."/>
            <person name="Nishi S."/>
            <person name="Hori S."/>
            <person name="Arai W."/>
            <person name="Tsubouchi T."/>
            <person name="Morono Y."/>
            <person name="Uchiyama I."/>
            <person name="Ito T."/>
            <person name="Fujiyama A."/>
            <person name="Inagaki F."/>
            <person name="Takami H."/>
        </authorList>
    </citation>
    <scope>NUCLEOTIDE SEQUENCE</scope>
    <source>
        <strain evidence="5">Expedition CK06-06</strain>
    </source>
</reference>
<organism evidence="5">
    <name type="scientific">marine sediment metagenome</name>
    <dbReference type="NCBI Taxonomy" id="412755"/>
    <lineage>
        <taxon>unclassified sequences</taxon>
        <taxon>metagenomes</taxon>
        <taxon>ecological metagenomes</taxon>
    </lineage>
</organism>
<dbReference type="PANTHER" id="PTHR43342:SF1">
    <property type="entry name" value="BIFURCATING [FEFE] HYDROGENASE GAMMA SUBUNIT"/>
    <property type="match status" value="1"/>
</dbReference>
<dbReference type="CDD" id="cd03064">
    <property type="entry name" value="TRX_Fd_NuoE"/>
    <property type="match status" value="1"/>
</dbReference>
<protein>
    <recommendedName>
        <fullName evidence="4">4Fe-4S ferredoxin-type domain-containing protein</fullName>
    </recommendedName>
</protein>
<feature type="non-terminal residue" evidence="5">
    <location>
        <position position="1"/>
    </location>
</feature>
<dbReference type="Gene3D" id="3.40.30.10">
    <property type="entry name" value="Glutaredoxin"/>
    <property type="match status" value="1"/>
</dbReference>
<feature type="domain" description="4Fe-4S ferredoxin-type" evidence="4">
    <location>
        <begin position="94"/>
        <end position="124"/>
    </location>
</feature>
<dbReference type="AlphaFoldDB" id="X1NT96"/>
<dbReference type="SUPFAM" id="SSF52833">
    <property type="entry name" value="Thioredoxin-like"/>
    <property type="match status" value="1"/>
</dbReference>
<evidence type="ECO:0000256" key="1">
    <source>
        <dbReference type="ARBA" id="ARBA00022723"/>
    </source>
</evidence>
<dbReference type="Pfam" id="PF01257">
    <property type="entry name" value="2Fe-2S_thioredx"/>
    <property type="match status" value="1"/>
</dbReference>
<keyword evidence="1" id="KW-0479">Metal-binding</keyword>
<dbReference type="PROSITE" id="PS00198">
    <property type="entry name" value="4FE4S_FER_1"/>
    <property type="match status" value="1"/>
</dbReference>
<comment type="caution">
    <text evidence="5">The sequence shown here is derived from an EMBL/GenBank/DDBJ whole genome shotgun (WGS) entry which is preliminary data.</text>
</comment>
<dbReference type="InterPro" id="IPR017896">
    <property type="entry name" value="4Fe4S_Fe-S-bd"/>
</dbReference>
<dbReference type="SUPFAM" id="SSF51905">
    <property type="entry name" value="FAD/NAD(P)-binding domain"/>
    <property type="match status" value="1"/>
</dbReference>
<dbReference type="InterPro" id="IPR028431">
    <property type="entry name" value="NADP_DH_HndA-like"/>
</dbReference>
<dbReference type="Gene3D" id="3.50.50.60">
    <property type="entry name" value="FAD/NAD(P)-binding domain"/>
    <property type="match status" value="1"/>
</dbReference>
<evidence type="ECO:0000313" key="5">
    <source>
        <dbReference type="EMBL" id="GAI33446.1"/>
    </source>
</evidence>